<dbReference type="GO" id="GO:0019843">
    <property type="term" value="F:rRNA binding"/>
    <property type="evidence" value="ECO:0007669"/>
    <property type="project" value="UniProtKB-UniRule"/>
</dbReference>
<gene>
    <name evidence="7" type="primary">rpsD</name>
    <name evidence="10" type="ORF">HMPREF1630_03795</name>
</gene>
<comment type="similarity">
    <text evidence="1 7">Belongs to the universal ribosomal protein uS4 family.</text>
</comment>
<dbReference type="GO" id="GO:0006412">
    <property type="term" value="P:translation"/>
    <property type="evidence" value="ECO:0007669"/>
    <property type="project" value="UniProtKB-UniRule"/>
</dbReference>
<reference evidence="10 11" key="1">
    <citation type="submission" date="2014-07" db="EMBL/GenBank/DDBJ databases">
        <authorList>
            <person name="McCorrison J."/>
            <person name="Sanka R."/>
            <person name="Torralba M."/>
            <person name="Gillis M."/>
            <person name="Haft D.H."/>
            <person name="Methe B."/>
            <person name="Sutton G."/>
            <person name="Nelson K.E."/>
        </authorList>
    </citation>
    <scope>NUCLEOTIDE SEQUENCE [LARGE SCALE GENOMIC DNA]</scope>
    <source>
        <strain evidence="10 11">S7-1-13</strain>
    </source>
</reference>
<comment type="function">
    <text evidence="7">One of the primary rRNA binding proteins, it binds directly to 16S rRNA where it nucleates assembly of the body of the 30S subunit.</text>
</comment>
<evidence type="ECO:0000313" key="11">
    <source>
        <dbReference type="Proteomes" id="UP000029579"/>
    </source>
</evidence>
<dbReference type="InterPro" id="IPR005709">
    <property type="entry name" value="Ribosomal_uS4_bac-type"/>
</dbReference>
<keyword evidence="4 7" id="KW-0689">Ribosomal protein</keyword>
<dbReference type="InterPro" id="IPR001912">
    <property type="entry name" value="Ribosomal_uS4_N"/>
</dbReference>
<evidence type="ECO:0000259" key="9">
    <source>
        <dbReference type="SMART" id="SM01390"/>
    </source>
</evidence>
<dbReference type="PANTHER" id="PTHR11831:SF4">
    <property type="entry name" value="SMALL RIBOSOMAL SUBUNIT PROTEIN US4M"/>
    <property type="match status" value="1"/>
</dbReference>
<dbReference type="AlphaFoldDB" id="A0A095X3V9"/>
<dbReference type="PROSITE" id="PS50889">
    <property type="entry name" value="S4"/>
    <property type="match status" value="1"/>
</dbReference>
<dbReference type="PANTHER" id="PTHR11831">
    <property type="entry name" value="30S 40S RIBOSOMAL PROTEIN"/>
    <property type="match status" value="1"/>
</dbReference>
<protein>
    <recommendedName>
        <fullName evidence="6 7">Small ribosomal subunit protein uS4</fullName>
    </recommendedName>
</protein>
<evidence type="ECO:0000256" key="6">
    <source>
        <dbReference type="ARBA" id="ARBA00035254"/>
    </source>
</evidence>
<dbReference type="FunFam" id="3.10.290.10:FF:000001">
    <property type="entry name" value="30S ribosomal protein S4"/>
    <property type="match status" value="1"/>
</dbReference>
<dbReference type="Pfam" id="PF01479">
    <property type="entry name" value="S4"/>
    <property type="match status" value="1"/>
</dbReference>
<dbReference type="GO" id="GO:0015935">
    <property type="term" value="C:small ribosomal subunit"/>
    <property type="evidence" value="ECO:0007669"/>
    <property type="project" value="InterPro"/>
</dbReference>
<feature type="domain" description="RNA-binding S4" evidence="8">
    <location>
        <begin position="87"/>
        <end position="149"/>
    </location>
</feature>
<dbReference type="SUPFAM" id="SSF55174">
    <property type="entry name" value="Alpha-L RNA-binding motif"/>
    <property type="match status" value="1"/>
</dbReference>
<dbReference type="Pfam" id="PF00163">
    <property type="entry name" value="Ribosomal_S4"/>
    <property type="match status" value="1"/>
</dbReference>
<dbReference type="InterPro" id="IPR002942">
    <property type="entry name" value="S4_RNA-bd"/>
</dbReference>
<dbReference type="NCBIfam" id="TIGR01017">
    <property type="entry name" value="rpsD_bact"/>
    <property type="match status" value="1"/>
</dbReference>
<keyword evidence="3 7" id="KW-0694">RNA-binding</keyword>
<comment type="caution">
    <text evidence="10">The sequence shown here is derived from an EMBL/GenBank/DDBJ whole genome shotgun (WGS) entry which is preliminary data.</text>
</comment>
<dbReference type="Proteomes" id="UP000029579">
    <property type="component" value="Unassembled WGS sequence"/>
</dbReference>
<dbReference type="HAMAP" id="MF_01306_B">
    <property type="entry name" value="Ribosomal_uS4_B"/>
    <property type="match status" value="1"/>
</dbReference>
<dbReference type="OrthoDB" id="9803672at2"/>
<dbReference type="EMBL" id="JRMW01000029">
    <property type="protein sequence ID" value="KGF04528.1"/>
    <property type="molecule type" value="Genomic_DNA"/>
</dbReference>
<evidence type="ECO:0000256" key="1">
    <source>
        <dbReference type="ARBA" id="ARBA00007465"/>
    </source>
</evidence>
<dbReference type="Gene3D" id="3.10.290.10">
    <property type="entry name" value="RNA-binding S4 domain"/>
    <property type="match status" value="1"/>
</dbReference>
<evidence type="ECO:0000256" key="7">
    <source>
        <dbReference type="HAMAP-Rule" id="MF_01306"/>
    </source>
</evidence>
<dbReference type="GO" id="GO:0042274">
    <property type="term" value="P:ribosomal small subunit biogenesis"/>
    <property type="evidence" value="ECO:0007669"/>
    <property type="project" value="TreeGrafter"/>
</dbReference>
<name>A0A095X3V9_9FIRM</name>
<evidence type="ECO:0000256" key="4">
    <source>
        <dbReference type="ARBA" id="ARBA00022980"/>
    </source>
</evidence>
<proteinExistence type="inferred from homology"/>
<dbReference type="CDD" id="cd00165">
    <property type="entry name" value="S4"/>
    <property type="match status" value="1"/>
</dbReference>
<dbReference type="RefSeq" id="WP_037327134.1">
    <property type="nucleotide sequence ID" value="NZ_JRMW01000029.1"/>
</dbReference>
<evidence type="ECO:0000256" key="3">
    <source>
        <dbReference type="ARBA" id="ARBA00022884"/>
    </source>
</evidence>
<dbReference type="NCBIfam" id="NF003717">
    <property type="entry name" value="PRK05327.1"/>
    <property type="match status" value="1"/>
</dbReference>
<evidence type="ECO:0000259" key="8">
    <source>
        <dbReference type="SMART" id="SM00363"/>
    </source>
</evidence>
<keyword evidence="2 7" id="KW-0699">rRNA-binding</keyword>
<evidence type="ECO:0000256" key="2">
    <source>
        <dbReference type="ARBA" id="ARBA00022730"/>
    </source>
</evidence>
<sequence length="197" mass="22637">MAVSKDPVYKRARALGISPAYLGYAGSSNRALPKRRSKLSEYGMQQREKQKAKFIYGVSEKQFRGYYDKASRMKGQTGEQLIILCERRLDNVAFRSGLARTRREARQIVTHGHLLVNGKQVDIPSYLIEEGDVIEVREKSKTSTLFKTIKEVNAAFGVVEWLNSDIENLKVKVEKFPTREEIDIPVEERMIVEFYSK</sequence>
<dbReference type="SMART" id="SM01390">
    <property type="entry name" value="Ribosomal_S4"/>
    <property type="match status" value="1"/>
</dbReference>
<dbReference type="SMART" id="SM00363">
    <property type="entry name" value="S4"/>
    <property type="match status" value="1"/>
</dbReference>
<dbReference type="GO" id="GO:0003735">
    <property type="term" value="F:structural constituent of ribosome"/>
    <property type="evidence" value="ECO:0007669"/>
    <property type="project" value="InterPro"/>
</dbReference>
<organism evidence="10 11">
    <name type="scientific">Anaerococcus lactolyticus S7-1-13</name>
    <dbReference type="NCBI Taxonomy" id="1284686"/>
    <lineage>
        <taxon>Bacteria</taxon>
        <taxon>Bacillati</taxon>
        <taxon>Bacillota</taxon>
        <taxon>Tissierellia</taxon>
        <taxon>Tissierellales</taxon>
        <taxon>Peptoniphilaceae</taxon>
        <taxon>Anaerococcus</taxon>
    </lineage>
</organism>
<evidence type="ECO:0000256" key="5">
    <source>
        <dbReference type="ARBA" id="ARBA00023274"/>
    </source>
</evidence>
<comment type="function">
    <text evidence="7">With S5 and S12 plays an important role in translational accuracy.</text>
</comment>
<dbReference type="eggNOG" id="COG0522">
    <property type="taxonomic scope" value="Bacteria"/>
</dbReference>
<evidence type="ECO:0000313" key="10">
    <source>
        <dbReference type="EMBL" id="KGF04528.1"/>
    </source>
</evidence>
<dbReference type="InterPro" id="IPR036986">
    <property type="entry name" value="S4_RNA-bd_sf"/>
</dbReference>
<comment type="subunit">
    <text evidence="7">Part of the 30S ribosomal subunit. Contacts protein S5. The interaction surface between S4 and S5 is involved in control of translational fidelity.</text>
</comment>
<dbReference type="Gene3D" id="1.10.1050.10">
    <property type="entry name" value="Ribosomal Protein S4 Delta 41, Chain A, domain 1"/>
    <property type="match status" value="1"/>
</dbReference>
<keyword evidence="5 7" id="KW-0687">Ribonucleoprotein</keyword>
<dbReference type="InterPro" id="IPR022801">
    <property type="entry name" value="Ribosomal_uS4"/>
</dbReference>
<feature type="domain" description="Small ribosomal subunit protein uS4 N-terminal" evidence="9">
    <location>
        <begin position="3"/>
        <end position="86"/>
    </location>
</feature>
<accession>A0A095X3V9</accession>